<dbReference type="SUPFAM" id="SSF57850">
    <property type="entry name" value="RING/U-box"/>
    <property type="match status" value="1"/>
</dbReference>
<proteinExistence type="predicted"/>
<dbReference type="GO" id="GO:0004842">
    <property type="term" value="F:ubiquitin-protein transferase activity"/>
    <property type="evidence" value="ECO:0007669"/>
    <property type="project" value="InterPro"/>
</dbReference>
<organism evidence="3 4">
    <name type="scientific">Chrysophaeum taylorii</name>
    <dbReference type="NCBI Taxonomy" id="2483200"/>
    <lineage>
        <taxon>Eukaryota</taxon>
        <taxon>Sar</taxon>
        <taxon>Stramenopiles</taxon>
        <taxon>Ochrophyta</taxon>
        <taxon>Pelagophyceae</taxon>
        <taxon>Pelagomonadales</taxon>
        <taxon>Pelagomonadaceae</taxon>
        <taxon>Chrysophaeum</taxon>
    </lineage>
</organism>
<sequence>MYSKLQYEEVAESKEVVVLAQQCNKGWGVKAGMVKRPREEGTGNNNNNNQKRGREIDQGACDTLEMVASRCRDNITGGLLVDPVVAEDGHTYERRAIKEWFRRRTPATSPLTHEEIGTRVKENYAIRAIVEDLVSSPGLPRFERAEWYLARGKLLCERSRAETSSLAPELLPSSGSSSPDIRSARNAFERAERLVDSDNGVDDPSAKRLREEAQICREMCDRVLDVSRLRRQASEAGIDVNWVDDAYDAIFRPVGVKLTMFQKLARGTRVRVLDDRRAVLAAFEAQDDVLGLPDDWEESLGREFIVENYDANDSTYVIVRPDTFDEHEDNSKEGKWWPFSLVALLPS</sequence>
<dbReference type="Gene3D" id="3.30.40.10">
    <property type="entry name" value="Zinc/RING finger domain, C3HC4 (zinc finger)"/>
    <property type="match status" value="1"/>
</dbReference>
<dbReference type="InterPro" id="IPR052085">
    <property type="entry name" value="WD-SAM-U-box"/>
</dbReference>
<dbReference type="EMBL" id="JAQMWT010000139">
    <property type="protein sequence ID" value="KAJ8609483.1"/>
    <property type="molecule type" value="Genomic_DNA"/>
</dbReference>
<dbReference type="Pfam" id="PF04564">
    <property type="entry name" value="U-box"/>
    <property type="match status" value="1"/>
</dbReference>
<dbReference type="InterPro" id="IPR013083">
    <property type="entry name" value="Znf_RING/FYVE/PHD"/>
</dbReference>
<protein>
    <recommendedName>
        <fullName evidence="2">U-box domain-containing protein</fullName>
    </recommendedName>
</protein>
<feature type="domain" description="U-box" evidence="2">
    <location>
        <begin position="70"/>
        <end position="133"/>
    </location>
</feature>
<dbReference type="AlphaFoldDB" id="A0AAD7UKX9"/>
<comment type="caution">
    <text evidence="3">The sequence shown here is derived from an EMBL/GenBank/DDBJ whole genome shotgun (WGS) entry which is preliminary data.</text>
</comment>
<dbReference type="SMART" id="SM00504">
    <property type="entry name" value="Ubox"/>
    <property type="match status" value="1"/>
</dbReference>
<evidence type="ECO:0000256" key="1">
    <source>
        <dbReference type="SAM" id="MobiDB-lite"/>
    </source>
</evidence>
<keyword evidence="4" id="KW-1185">Reference proteome</keyword>
<dbReference type="PANTHER" id="PTHR46573:SF1">
    <property type="entry name" value="WD REPEAT, SAM AND U-BOX DOMAIN-CONTAINING PROTEIN 1"/>
    <property type="match status" value="1"/>
</dbReference>
<name>A0AAD7UKX9_9STRA</name>
<dbReference type="Proteomes" id="UP001230188">
    <property type="component" value="Unassembled WGS sequence"/>
</dbReference>
<evidence type="ECO:0000313" key="4">
    <source>
        <dbReference type="Proteomes" id="UP001230188"/>
    </source>
</evidence>
<dbReference type="GO" id="GO:0016567">
    <property type="term" value="P:protein ubiquitination"/>
    <property type="evidence" value="ECO:0007669"/>
    <property type="project" value="InterPro"/>
</dbReference>
<dbReference type="PANTHER" id="PTHR46573">
    <property type="entry name" value="WD REPEAT, SAM AND U-BOX DOMAIN-CONTAINING PROTEIN 1"/>
    <property type="match status" value="1"/>
</dbReference>
<evidence type="ECO:0000313" key="3">
    <source>
        <dbReference type="EMBL" id="KAJ8609483.1"/>
    </source>
</evidence>
<reference evidence="3" key="1">
    <citation type="submission" date="2023-01" db="EMBL/GenBank/DDBJ databases">
        <title>Metagenome sequencing of chrysophaentin producing Chrysophaeum taylorii.</title>
        <authorList>
            <person name="Davison J."/>
            <person name="Bewley C."/>
        </authorList>
    </citation>
    <scope>NUCLEOTIDE SEQUENCE</scope>
    <source>
        <strain evidence="3">NIES-1699</strain>
    </source>
</reference>
<evidence type="ECO:0000259" key="2">
    <source>
        <dbReference type="SMART" id="SM00504"/>
    </source>
</evidence>
<feature type="region of interest" description="Disordered" evidence="1">
    <location>
        <begin position="32"/>
        <end position="55"/>
    </location>
</feature>
<gene>
    <name evidence="3" type="ORF">CTAYLR_005435</name>
</gene>
<dbReference type="InterPro" id="IPR003613">
    <property type="entry name" value="Ubox_domain"/>
</dbReference>
<accession>A0AAD7UKX9</accession>